<dbReference type="SUPFAM" id="SSF53383">
    <property type="entry name" value="PLP-dependent transferases"/>
    <property type="match status" value="1"/>
</dbReference>
<comment type="similarity">
    <text evidence="4">Belongs to the trans-sulfuration enzymes family.</text>
</comment>
<proteinExistence type="inferred from homology"/>
<dbReference type="InterPro" id="IPR015422">
    <property type="entry name" value="PyrdxlP-dep_Trfase_small"/>
</dbReference>
<dbReference type="Gene3D" id="3.40.640.10">
    <property type="entry name" value="Type I PLP-dependent aspartate aminotransferase-like (Major domain)"/>
    <property type="match status" value="1"/>
</dbReference>
<comment type="caution">
    <text evidence="5">The sequence shown here is derived from an EMBL/GenBank/DDBJ whole genome shotgun (WGS) entry which is preliminary data.</text>
</comment>
<evidence type="ECO:0000256" key="3">
    <source>
        <dbReference type="PIRSR" id="PIRSR001434-2"/>
    </source>
</evidence>
<dbReference type="InterPro" id="IPR000277">
    <property type="entry name" value="Cys/Met-Metab_PyrdxlP-dep_enz"/>
</dbReference>
<organism evidence="5 6">
    <name type="scientific">Tamaricihabitans halophyticus</name>
    <dbReference type="NCBI Taxonomy" id="1262583"/>
    <lineage>
        <taxon>Bacteria</taxon>
        <taxon>Bacillati</taxon>
        <taxon>Actinomycetota</taxon>
        <taxon>Actinomycetes</taxon>
        <taxon>Pseudonocardiales</taxon>
        <taxon>Pseudonocardiaceae</taxon>
        <taxon>Tamaricihabitans</taxon>
    </lineage>
</organism>
<evidence type="ECO:0000313" key="6">
    <source>
        <dbReference type="Proteomes" id="UP000294911"/>
    </source>
</evidence>
<keyword evidence="2 3" id="KW-0663">Pyridoxal phosphate</keyword>
<dbReference type="PIRSF" id="PIRSF001434">
    <property type="entry name" value="CGS"/>
    <property type="match status" value="1"/>
</dbReference>
<sequence length="357" mass="37911">MHAGETTEVGAPLLAGPTFAAPYRLDGTREHDYYYGRPDNPTWRALESALGELDGGHCVLFSSGMAAISTMLRAVLGHGDVLVLPEDGYYLVRGYVRTELAGLDLDVREVPTAGSWASAIRGARLVLLETPSNPGLDVCDIAALSELAHAEGALLAVDNTTASPLGQRPLRLDADLVVTSDTKAVAGHSDLILGHVSTRDVELAGLLRERRTSGGAIPGAFEAWLAHRGLGTLDMRLRQQAENAAALYAVLREHPSVCGLRWPGAPEDPAYPLAAKQMRRFGGVLSFELPSAPAVAKVLATSELFTDATSFGGLHSTLDRRARWGDPVGEGFVRLSAGCEDPADLVEDLRKALASTM</sequence>
<keyword evidence="5" id="KW-0456">Lyase</keyword>
<dbReference type="PANTHER" id="PTHR11808">
    <property type="entry name" value="TRANS-SULFURATION ENZYME FAMILY MEMBER"/>
    <property type="match status" value="1"/>
</dbReference>
<evidence type="ECO:0000256" key="4">
    <source>
        <dbReference type="RuleBase" id="RU362118"/>
    </source>
</evidence>
<accession>A0A4R2QR02</accession>
<evidence type="ECO:0000256" key="1">
    <source>
        <dbReference type="ARBA" id="ARBA00001933"/>
    </source>
</evidence>
<dbReference type="AlphaFoldDB" id="A0A4R2QR02"/>
<comment type="cofactor">
    <cofactor evidence="1 4">
        <name>pyridoxal 5'-phosphate</name>
        <dbReference type="ChEBI" id="CHEBI:597326"/>
    </cofactor>
</comment>
<dbReference type="InterPro" id="IPR015424">
    <property type="entry name" value="PyrdxlP-dep_Trfase"/>
</dbReference>
<dbReference type="NCBIfam" id="NF005758">
    <property type="entry name" value="PRK07582.1"/>
    <property type="match status" value="1"/>
</dbReference>
<dbReference type="GO" id="GO:0004123">
    <property type="term" value="F:cystathionine gamma-lyase activity"/>
    <property type="evidence" value="ECO:0007669"/>
    <property type="project" value="TreeGrafter"/>
</dbReference>
<dbReference type="EMBL" id="SLXQ01000006">
    <property type="protein sequence ID" value="TCP52047.1"/>
    <property type="molecule type" value="Genomic_DNA"/>
</dbReference>
<dbReference type="GO" id="GO:0030170">
    <property type="term" value="F:pyridoxal phosphate binding"/>
    <property type="evidence" value="ECO:0007669"/>
    <property type="project" value="InterPro"/>
</dbReference>
<dbReference type="InterPro" id="IPR015421">
    <property type="entry name" value="PyrdxlP-dep_Trfase_major"/>
</dbReference>
<evidence type="ECO:0000313" key="5">
    <source>
        <dbReference type="EMBL" id="TCP52047.1"/>
    </source>
</evidence>
<dbReference type="Pfam" id="PF01053">
    <property type="entry name" value="Cys_Met_Meta_PP"/>
    <property type="match status" value="1"/>
</dbReference>
<dbReference type="GO" id="GO:0019343">
    <property type="term" value="P:cysteine biosynthetic process via cystathionine"/>
    <property type="evidence" value="ECO:0007669"/>
    <property type="project" value="TreeGrafter"/>
</dbReference>
<evidence type="ECO:0000256" key="2">
    <source>
        <dbReference type="ARBA" id="ARBA00022898"/>
    </source>
</evidence>
<dbReference type="Proteomes" id="UP000294911">
    <property type="component" value="Unassembled WGS sequence"/>
</dbReference>
<reference evidence="5 6" key="1">
    <citation type="submission" date="2019-03" db="EMBL/GenBank/DDBJ databases">
        <title>Genomic Encyclopedia of Type Strains, Phase IV (KMG-IV): sequencing the most valuable type-strain genomes for metagenomic binning, comparative biology and taxonomic classification.</title>
        <authorList>
            <person name="Goeker M."/>
        </authorList>
    </citation>
    <scope>NUCLEOTIDE SEQUENCE [LARGE SCALE GENOMIC DNA]</scope>
    <source>
        <strain evidence="5 6">DSM 45765</strain>
    </source>
</reference>
<feature type="modified residue" description="N6-(pyridoxal phosphate)lysine" evidence="3">
    <location>
        <position position="183"/>
    </location>
</feature>
<dbReference type="Gene3D" id="3.90.1150.10">
    <property type="entry name" value="Aspartate Aminotransferase, domain 1"/>
    <property type="match status" value="1"/>
</dbReference>
<dbReference type="GO" id="GO:0005737">
    <property type="term" value="C:cytoplasm"/>
    <property type="evidence" value="ECO:0007669"/>
    <property type="project" value="TreeGrafter"/>
</dbReference>
<gene>
    <name evidence="5" type="ORF">EV191_106211</name>
</gene>
<dbReference type="GO" id="GO:0019346">
    <property type="term" value="P:transsulfuration"/>
    <property type="evidence" value="ECO:0007669"/>
    <property type="project" value="InterPro"/>
</dbReference>
<protein>
    <submittedName>
        <fullName evidence="5">Cystathionine gamma-lyase</fullName>
    </submittedName>
</protein>
<dbReference type="PANTHER" id="PTHR11808:SF85">
    <property type="entry name" value="CYSTATHIONINE GAMMA-LYASE-RELATED"/>
    <property type="match status" value="1"/>
</dbReference>
<name>A0A4R2QR02_9PSEU</name>
<keyword evidence="6" id="KW-1185">Reference proteome</keyword>